<name>A0A1F7FB60_UNCRA</name>
<dbReference type="InterPro" id="IPR020988">
    <property type="entry name" value="Pept_U32_collagenase"/>
</dbReference>
<evidence type="ECO:0000259" key="2">
    <source>
        <dbReference type="Pfam" id="PF12392"/>
    </source>
</evidence>
<evidence type="ECO:0000256" key="1">
    <source>
        <dbReference type="SAM" id="Coils"/>
    </source>
</evidence>
<dbReference type="EMBL" id="MFYX01000081">
    <property type="protein sequence ID" value="OGK03851.1"/>
    <property type="molecule type" value="Genomic_DNA"/>
</dbReference>
<dbReference type="Proteomes" id="UP000179243">
    <property type="component" value="Unassembled WGS sequence"/>
</dbReference>
<protein>
    <recommendedName>
        <fullName evidence="2">Peptidase U32 collagenase domain-containing protein</fullName>
    </recommendedName>
</protein>
<feature type="coiled-coil region" evidence="1">
    <location>
        <begin position="497"/>
        <end position="524"/>
    </location>
</feature>
<feature type="domain" description="Peptidase U32 collagenase" evidence="2">
    <location>
        <begin position="383"/>
        <end position="492"/>
    </location>
</feature>
<evidence type="ECO:0000313" key="4">
    <source>
        <dbReference type="Proteomes" id="UP000179243"/>
    </source>
</evidence>
<keyword evidence="1" id="KW-0175">Coiled coil</keyword>
<dbReference type="InterPro" id="IPR051454">
    <property type="entry name" value="RNA/ubiquinone_mod_enzymes"/>
</dbReference>
<dbReference type="Pfam" id="PF12392">
    <property type="entry name" value="DUF3656"/>
    <property type="match status" value="1"/>
</dbReference>
<dbReference type="InterPro" id="IPR001539">
    <property type="entry name" value="Peptidase_U32"/>
</dbReference>
<reference evidence="3 4" key="1">
    <citation type="journal article" date="2016" name="Nat. Commun.">
        <title>Thousands of microbial genomes shed light on interconnected biogeochemical processes in an aquifer system.</title>
        <authorList>
            <person name="Anantharaman K."/>
            <person name="Brown C.T."/>
            <person name="Hug L.A."/>
            <person name="Sharon I."/>
            <person name="Castelle C.J."/>
            <person name="Probst A.J."/>
            <person name="Thomas B.C."/>
            <person name="Singh A."/>
            <person name="Wilkins M.J."/>
            <person name="Karaoz U."/>
            <person name="Brodie E.L."/>
            <person name="Williams K.H."/>
            <person name="Hubbard S.S."/>
            <person name="Banfield J.F."/>
        </authorList>
    </citation>
    <scope>NUCLEOTIDE SEQUENCE [LARGE SCALE GENOMIC DNA]</scope>
</reference>
<sequence length="672" mass="75695">MHPIPELLAPAGSPEAFWAGYEAGADAFYLGAPDFNARKRAKNFTLEEIEQTVAFAHQNSRKIYLTLNTLVFDSEIPALTDLLLFADQAGVDAIIMQDLGVLSLVRSHFPRMRVHASTQLFCHNSLQARFLKDAGVSRIVLPREMTIEEIGLIADAVPLEYEVFIHGALCFSFSGCCLFSSYRFGASGNRGECKQVCRLPFGNGPERSYPFSMKDLNGAPVLQELLGKRPAALKIEGRLKNAEYVSTTVSFYRQLLDTYERTGRVPRLRETLKGQRAFSTGYFVRGAYESLTAPDSLGTLGEKAGSAFIPENGLVTIIPKIPLSKGMRLRLMDTQGRVACEGTLLHFSTFKGKREDKVQWRLREAQTSDQTHTVYLLGSMQPPDPRRTLRHAFAFHRTTPLYLKVRHENDVLLVHASAEPYVHDCLFSFPLTLEAARGEQKENALSAAVSKIFCEVDRYPFSIKVLDVVMPAERFCPPRLLKEIRRTVFQELFDAWNKMHEAKKKELKTAILEALNEIQKREKSERLPDIDGKKTFQTPLFIPETKVEDWKKTATSLIKHKVIVASTYGQLSLLHHGPEVKIYSGQYVYCSNSFAYDFLTSKGANACVLPPDIDNNTLGLLAQYKSAVRMRELARELFVTRLQIPKKSYALGKDRFAVVSNREYDVLVESGL</sequence>
<organism evidence="3 4">
    <name type="scientific">Candidatus Raymondbacteria bacterium RIFOXYD12_FULL_49_13</name>
    <dbReference type="NCBI Taxonomy" id="1817890"/>
    <lineage>
        <taxon>Bacteria</taxon>
        <taxon>Raymondiibacteriota</taxon>
    </lineage>
</organism>
<dbReference type="PANTHER" id="PTHR30217:SF10">
    <property type="entry name" value="23S RRNA 5-HYDROXYCYTIDINE C2501 SYNTHASE"/>
    <property type="match status" value="1"/>
</dbReference>
<dbReference type="Pfam" id="PF01136">
    <property type="entry name" value="Peptidase_U32"/>
    <property type="match status" value="1"/>
</dbReference>
<comment type="caution">
    <text evidence="3">The sequence shown here is derived from an EMBL/GenBank/DDBJ whole genome shotgun (WGS) entry which is preliminary data.</text>
</comment>
<evidence type="ECO:0000313" key="3">
    <source>
        <dbReference type="EMBL" id="OGK03851.1"/>
    </source>
</evidence>
<proteinExistence type="predicted"/>
<gene>
    <name evidence="3" type="ORF">A2519_02360</name>
</gene>
<dbReference type="PANTHER" id="PTHR30217">
    <property type="entry name" value="PEPTIDASE U32 FAMILY"/>
    <property type="match status" value="1"/>
</dbReference>
<dbReference type="AlphaFoldDB" id="A0A1F7FB60"/>
<accession>A0A1F7FB60</accession>